<gene>
    <name evidence="1" type="ORF">AB6724_06140</name>
</gene>
<protein>
    <submittedName>
        <fullName evidence="1">DUF6348 family protein</fullName>
    </submittedName>
</protein>
<proteinExistence type="predicted"/>
<evidence type="ECO:0000313" key="1">
    <source>
        <dbReference type="EMBL" id="MEX8192415.1"/>
    </source>
</evidence>
<dbReference type="Proteomes" id="UP001561046">
    <property type="component" value="Unassembled WGS sequence"/>
</dbReference>
<keyword evidence="2" id="KW-1185">Reference proteome</keyword>
<dbReference type="Pfam" id="PF19875">
    <property type="entry name" value="DUF6348"/>
    <property type="match status" value="1"/>
</dbReference>
<organism evidence="1 2">
    <name type="scientific">Comamonas guangdongensis</name>
    <dbReference type="NCBI Taxonomy" id="510515"/>
    <lineage>
        <taxon>Bacteria</taxon>
        <taxon>Pseudomonadati</taxon>
        <taxon>Pseudomonadota</taxon>
        <taxon>Betaproteobacteria</taxon>
        <taxon>Burkholderiales</taxon>
        <taxon>Comamonadaceae</taxon>
        <taxon>Comamonas</taxon>
    </lineage>
</organism>
<comment type="caution">
    <text evidence="1">The sequence shown here is derived from an EMBL/GenBank/DDBJ whole genome shotgun (WGS) entry which is preliminary data.</text>
</comment>
<dbReference type="InterPro" id="IPR045929">
    <property type="entry name" value="DUF6348"/>
</dbReference>
<accession>A0ABV3ZSH3</accession>
<name>A0ABV3ZSH3_9BURK</name>
<evidence type="ECO:0000313" key="2">
    <source>
        <dbReference type="Proteomes" id="UP001561046"/>
    </source>
</evidence>
<reference evidence="1 2" key="1">
    <citation type="journal article" date="2013" name="Int. J. Syst. Evol. Microbiol.">
        <title>Comamonas guangdongensis sp. nov., isolated from subterranean forest sediment, and emended description of the genus Comamonas.</title>
        <authorList>
            <person name="Zhang J."/>
            <person name="Wang Y."/>
            <person name="Zhou S."/>
            <person name="Wu C."/>
            <person name="He J."/>
            <person name="Li F."/>
        </authorList>
    </citation>
    <scope>NUCLEOTIDE SEQUENCE [LARGE SCALE GENOMIC DNA]</scope>
    <source>
        <strain evidence="1 2">CCTCC AB2011133</strain>
    </source>
</reference>
<dbReference type="EMBL" id="JBFYGN010000005">
    <property type="protein sequence ID" value="MEX8192415.1"/>
    <property type="molecule type" value="Genomic_DNA"/>
</dbReference>
<sequence length="242" mass="27000">MPDQPESPPLSLQGLLTHTLSELGIKSRHEGERIALDDGLQLVPFELKTEARSNGSWSTSTVIEVHHPLIQDALFEYQHSAGSSLLESLRSGFRSWARMDLVTLQQAVQDELECPSLGMGYTDAQTGTEYRRQVVLGPMAHYRQYPPEPSATQADDEAGHDFCPCCLFTNSMDAFTDALQGREFVGVRLYAARDADGQVSADCRINGEDFPAALQHLEDYARSWPQAGLEFRKQYVVIRNQP</sequence>
<dbReference type="RefSeq" id="WP_369337617.1">
    <property type="nucleotide sequence ID" value="NZ_JBFYGN010000005.1"/>
</dbReference>